<accession>A0A6A6IFP5</accession>
<dbReference type="GeneID" id="54585411"/>
<organism evidence="2 3">
    <name type="scientific">Trematosphaeria pertusa</name>
    <dbReference type="NCBI Taxonomy" id="390896"/>
    <lineage>
        <taxon>Eukaryota</taxon>
        <taxon>Fungi</taxon>
        <taxon>Dikarya</taxon>
        <taxon>Ascomycota</taxon>
        <taxon>Pezizomycotina</taxon>
        <taxon>Dothideomycetes</taxon>
        <taxon>Pleosporomycetidae</taxon>
        <taxon>Pleosporales</taxon>
        <taxon>Massarineae</taxon>
        <taxon>Trematosphaeriaceae</taxon>
        <taxon>Trematosphaeria</taxon>
    </lineage>
</organism>
<keyword evidence="3" id="KW-1185">Reference proteome</keyword>
<feature type="signal peptide" evidence="1">
    <location>
        <begin position="1"/>
        <end position="22"/>
    </location>
</feature>
<dbReference type="Proteomes" id="UP000800094">
    <property type="component" value="Unassembled WGS sequence"/>
</dbReference>
<sequence>MPSRVSFISCILLLSSTGSVFAAPAPTKTTNVLPTTLELARRSETTYCYTPDPPNPGGAVAPICTVIEYCADARAAGLCTALGVLGCGNTGGDQSCQQNAGDSCIEQYC</sequence>
<name>A0A6A6IFP5_9PLEO</name>
<dbReference type="EMBL" id="ML987195">
    <property type="protein sequence ID" value="KAF2249226.1"/>
    <property type="molecule type" value="Genomic_DNA"/>
</dbReference>
<gene>
    <name evidence="2" type="ORF">BU26DRAFT_551021</name>
</gene>
<dbReference type="RefSeq" id="XP_033684230.1">
    <property type="nucleotide sequence ID" value="XM_033832081.1"/>
</dbReference>
<evidence type="ECO:0000313" key="2">
    <source>
        <dbReference type="EMBL" id="KAF2249226.1"/>
    </source>
</evidence>
<dbReference type="AlphaFoldDB" id="A0A6A6IFP5"/>
<evidence type="ECO:0000313" key="3">
    <source>
        <dbReference type="Proteomes" id="UP000800094"/>
    </source>
</evidence>
<evidence type="ECO:0000256" key="1">
    <source>
        <dbReference type="SAM" id="SignalP"/>
    </source>
</evidence>
<protein>
    <recommendedName>
        <fullName evidence="4">Extracellular membrane protein CFEM domain-containing protein</fullName>
    </recommendedName>
</protein>
<keyword evidence="1" id="KW-0732">Signal</keyword>
<reference evidence="2" key="1">
    <citation type="journal article" date="2020" name="Stud. Mycol.">
        <title>101 Dothideomycetes genomes: a test case for predicting lifestyles and emergence of pathogens.</title>
        <authorList>
            <person name="Haridas S."/>
            <person name="Albert R."/>
            <person name="Binder M."/>
            <person name="Bloem J."/>
            <person name="Labutti K."/>
            <person name="Salamov A."/>
            <person name="Andreopoulos B."/>
            <person name="Baker S."/>
            <person name="Barry K."/>
            <person name="Bills G."/>
            <person name="Bluhm B."/>
            <person name="Cannon C."/>
            <person name="Castanera R."/>
            <person name="Culley D."/>
            <person name="Daum C."/>
            <person name="Ezra D."/>
            <person name="Gonzalez J."/>
            <person name="Henrissat B."/>
            <person name="Kuo A."/>
            <person name="Liang C."/>
            <person name="Lipzen A."/>
            <person name="Lutzoni F."/>
            <person name="Magnuson J."/>
            <person name="Mondo S."/>
            <person name="Nolan M."/>
            <person name="Ohm R."/>
            <person name="Pangilinan J."/>
            <person name="Park H.-J."/>
            <person name="Ramirez L."/>
            <person name="Alfaro M."/>
            <person name="Sun H."/>
            <person name="Tritt A."/>
            <person name="Yoshinaga Y."/>
            <person name="Zwiers L.-H."/>
            <person name="Turgeon B."/>
            <person name="Goodwin S."/>
            <person name="Spatafora J."/>
            <person name="Crous P."/>
            <person name="Grigoriev I."/>
        </authorList>
    </citation>
    <scope>NUCLEOTIDE SEQUENCE</scope>
    <source>
        <strain evidence="2">CBS 122368</strain>
    </source>
</reference>
<evidence type="ECO:0008006" key="4">
    <source>
        <dbReference type="Google" id="ProtNLM"/>
    </source>
</evidence>
<proteinExistence type="predicted"/>
<feature type="chain" id="PRO_5025466478" description="Extracellular membrane protein CFEM domain-containing protein" evidence="1">
    <location>
        <begin position="23"/>
        <end position="109"/>
    </location>
</feature>